<dbReference type="InParanoid" id="K7KSK4"/>
<dbReference type="ExpressionAtlas" id="K7KSK4">
    <property type="expression patterns" value="baseline"/>
</dbReference>
<dbReference type="PaxDb" id="3847-GLYMA06G02270.1"/>
<dbReference type="AlphaFoldDB" id="K7KSK4"/>
<reference evidence="1 2" key="1">
    <citation type="journal article" date="2010" name="Nature">
        <title>Genome sequence of the palaeopolyploid soybean.</title>
        <authorList>
            <person name="Schmutz J."/>
            <person name="Cannon S.B."/>
            <person name="Schlueter J."/>
            <person name="Ma J."/>
            <person name="Mitros T."/>
            <person name="Nelson W."/>
            <person name="Hyten D.L."/>
            <person name="Song Q."/>
            <person name="Thelen J.J."/>
            <person name="Cheng J."/>
            <person name="Xu D."/>
            <person name="Hellsten U."/>
            <person name="May G.D."/>
            <person name="Yu Y."/>
            <person name="Sakurai T."/>
            <person name="Umezawa T."/>
            <person name="Bhattacharyya M.K."/>
            <person name="Sandhu D."/>
            <person name="Valliyodan B."/>
            <person name="Lindquist E."/>
            <person name="Peto M."/>
            <person name="Grant D."/>
            <person name="Shu S."/>
            <person name="Goodstein D."/>
            <person name="Barry K."/>
            <person name="Futrell-Griggs M."/>
            <person name="Abernathy B."/>
            <person name="Du J."/>
            <person name="Tian Z."/>
            <person name="Zhu L."/>
            <person name="Gill N."/>
            <person name="Joshi T."/>
            <person name="Libault M."/>
            <person name="Sethuraman A."/>
            <person name="Zhang X.-C."/>
            <person name="Shinozaki K."/>
            <person name="Nguyen H.T."/>
            <person name="Wing R.A."/>
            <person name="Cregan P."/>
            <person name="Specht J."/>
            <person name="Grimwood J."/>
            <person name="Rokhsar D."/>
            <person name="Stacey G."/>
            <person name="Shoemaker R.C."/>
            <person name="Jackson S.A."/>
        </authorList>
    </citation>
    <scope>NUCLEOTIDE SEQUENCE [LARGE SCALE GENOMIC DNA]</scope>
    <source>
        <strain evidence="2">cv. Williams 82</strain>
        <tissue evidence="1">Callus</tissue>
    </source>
</reference>
<accession>K7KSK4</accession>
<protein>
    <submittedName>
        <fullName evidence="1 2">Uncharacterized protein</fullName>
    </submittedName>
</protein>
<evidence type="ECO:0000313" key="1">
    <source>
        <dbReference type="EMBL" id="KRH51642.1"/>
    </source>
</evidence>
<dbReference type="Gramene" id="KRH51642">
    <property type="protein sequence ID" value="KRH51642"/>
    <property type="gene ID" value="GLYMA_06G020000"/>
</dbReference>
<dbReference type="EnsemblPlants" id="KRH51642">
    <property type="protein sequence ID" value="KRH51642"/>
    <property type="gene ID" value="GLYMA_06G020000"/>
</dbReference>
<dbReference type="EMBL" id="CM000839">
    <property type="protein sequence ID" value="KRH51642.1"/>
    <property type="molecule type" value="Genomic_DNA"/>
</dbReference>
<dbReference type="HOGENOM" id="CLU_2817538_0_0_1"/>
<reference evidence="1" key="3">
    <citation type="submission" date="2018-07" db="EMBL/GenBank/DDBJ databases">
        <title>WGS assembly of Glycine max.</title>
        <authorList>
            <person name="Schmutz J."/>
            <person name="Cannon S."/>
            <person name="Schlueter J."/>
            <person name="Ma J."/>
            <person name="Mitros T."/>
            <person name="Nelson W."/>
            <person name="Hyten D."/>
            <person name="Song Q."/>
            <person name="Thelen J."/>
            <person name="Cheng J."/>
            <person name="Xu D."/>
            <person name="Hellsten U."/>
            <person name="May G."/>
            <person name="Yu Y."/>
            <person name="Sakurai T."/>
            <person name="Umezawa T."/>
            <person name="Bhattacharyya M."/>
            <person name="Sandhu D."/>
            <person name="Valliyodan B."/>
            <person name="Lindquist E."/>
            <person name="Peto M."/>
            <person name="Grant D."/>
            <person name="Shu S."/>
            <person name="Goodstein D."/>
            <person name="Barry K."/>
            <person name="Futrell-Griggs M."/>
            <person name="Abernathy B."/>
            <person name="Du J."/>
            <person name="Tian Z."/>
            <person name="Zhu L."/>
            <person name="Gill N."/>
            <person name="Joshi T."/>
            <person name="Libault M."/>
            <person name="Sethuraman A."/>
            <person name="Zhang X."/>
            <person name="Shinozaki K."/>
            <person name="Nguyen H."/>
            <person name="Wing R."/>
            <person name="Cregan P."/>
            <person name="Specht J."/>
            <person name="Grimwood J."/>
            <person name="Rokhsar D."/>
            <person name="Stacey G."/>
            <person name="Shoemaker R."/>
            <person name="Jackson S."/>
        </authorList>
    </citation>
    <scope>NUCLEOTIDE SEQUENCE</scope>
    <source>
        <tissue evidence="1">Callus</tissue>
    </source>
</reference>
<organism evidence="2">
    <name type="scientific">Glycine max</name>
    <name type="common">Soybean</name>
    <name type="synonym">Glycine hispida</name>
    <dbReference type="NCBI Taxonomy" id="3847"/>
    <lineage>
        <taxon>Eukaryota</taxon>
        <taxon>Viridiplantae</taxon>
        <taxon>Streptophyta</taxon>
        <taxon>Embryophyta</taxon>
        <taxon>Tracheophyta</taxon>
        <taxon>Spermatophyta</taxon>
        <taxon>Magnoliopsida</taxon>
        <taxon>eudicotyledons</taxon>
        <taxon>Gunneridae</taxon>
        <taxon>Pentapetalae</taxon>
        <taxon>rosids</taxon>
        <taxon>fabids</taxon>
        <taxon>Fabales</taxon>
        <taxon>Fabaceae</taxon>
        <taxon>Papilionoideae</taxon>
        <taxon>50 kb inversion clade</taxon>
        <taxon>NPAAA clade</taxon>
        <taxon>indigoferoid/millettioid clade</taxon>
        <taxon>Phaseoleae</taxon>
        <taxon>Glycine</taxon>
        <taxon>Glycine subgen. Soja</taxon>
    </lineage>
</organism>
<sequence length="67" mass="7831">MRIPPVVCKKMLRNRIKSRTPRVACRLLLVLERNPIILFPSILMKPYISLRTWAFPCFFNSTSLAIV</sequence>
<keyword evidence="3" id="KW-1185">Reference proteome</keyword>
<evidence type="ECO:0000313" key="3">
    <source>
        <dbReference type="Proteomes" id="UP000008827"/>
    </source>
</evidence>
<dbReference type="SMR" id="K7KSK4"/>
<dbReference type="Proteomes" id="UP000008827">
    <property type="component" value="Chromosome 6"/>
</dbReference>
<evidence type="ECO:0000313" key="2">
    <source>
        <dbReference type="EnsemblPlants" id="KRH51642"/>
    </source>
</evidence>
<proteinExistence type="predicted"/>
<gene>
    <name evidence="1" type="ORF">GLYMA_06G020000</name>
</gene>
<reference evidence="2" key="2">
    <citation type="submission" date="2018-02" db="UniProtKB">
        <authorList>
            <consortium name="EnsemblPlants"/>
        </authorList>
    </citation>
    <scope>IDENTIFICATION</scope>
    <source>
        <strain evidence="2">Williams 82</strain>
    </source>
</reference>
<name>K7KSK4_SOYBN</name>